<gene>
    <name evidence="7" type="ORF">ECPE_LOCUS13606</name>
</gene>
<dbReference type="GO" id="GO:0004674">
    <property type="term" value="F:protein serine/threonine kinase activity"/>
    <property type="evidence" value="ECO:0007669"/>
    <property type="project" value="UniProtKB-KW"/>
</dbReference>
<name>A0A3P8I4L0_9TREM</name>
<keyword evidence="5" id="KW-0067">ATP-binding</keyword>
<evidence type="ECO:0000256" key="2">
    <source>
        <dbReference type="ARBA" id="ARBA00022679"/>
    </source>
</evidence>
<dbReference type="Pfam" id="PF00433">
    <property type="entry name" value="Pkinase_C"/>
    <property type="match status" value="1"/>
</dbReference>
<dbReference type="Proteomes" id="UP000272942">
    <property type="component" value="Unassembled WGS sequence"/>
</dbReference>
<dbReference type="AlphaFoldDB" id="A0A3P8I4L0"/>
<reference evidence="7 8" key="1">
    <citation type="submission" date="2018-11" db="EMBL/GenBank/DDBJ databases">
        <authorList>
            <consortium name="Pathogen Informatics"/>
        </authorList>
    </citation>
    <scope>NUCLEOTIDE SEQUENCE [LARGE SCALE GENOMIC DNA]</scope>
    <source>
        <strain evidence="7 8">Egypt</strain>
    </source>
</reference>
<dbReference type="GO" id="GO:0005524">
    <property type="term" value="F:ATP binding"/>
    <property type="evidence" value="ECO:0007669"/>
    <property type="project" value="UniProtKB-KW"/>
</dbReference>
<organism evidence="7 8">
    <name type="scientific">Echinostoma caproni</name>
    <dbReference type="NCBI Taxonomy" id="27848"/>
    <lineage>
        <taxon>Eukaryota</taxon>
        <taxon>Metazoa</taxon>
        <taxon>Spiralia</taxon>
        <taxon>Lophotrochozoa</taxon>
        <taxon>Platyhelminthes</taxon>
        <taxon>Trematoda</taxon>
        <taxon>Digenea</taxon>
        <taxon>Plagiorchiida</taxon>
        <taxon>Echinostomata</taxon>
        <taxon>Echinostomatoidea</taxon>
        <taxon>Echinostomatidae</taxon>
        <taxon>Echinostoma</taxon>
    </lineage>
</organism>
<sequence>MSMEATVIMRRLMRRNVNQRLGSSAQDAEEVKRQPFFRNLDFVALLDRRLPPPFVPTVNGAEDVSNFDEEFTREQAVLTPAKDRAALTEADQVYFADFDYLPTFV</sequence>
<evidence type="ECO:0000259" key="6">
    <source>
        <dbReference type="PROSITE" id="PS51285"/>
    </source>
</evidence>
<protein>
    <recommendedName>
        <fullName evidence="6">AGC-kinase C-terminal domain-containing protein</fullName>
    </recommendedName>
</protein>
<evidence type="ECO:0000256" key="4">
    <source>
        <dbReference type="ARBA" id="ARBA00022777"/>
    </source>
</evidence>
<evidence type="ECO:0000256" key="5">
    <source>
        <dbReference type="ARBA" id="ARBA00022840"/>
    </source>
</evidence>
<dbReference type="PANTHER" id="PTHR24351">
    <property type="entry name" value="RIBOSOMAL PROTEIN S6 KINASE"/>
    <property type="match status" value="1"/>
</dbReference>
<evidence type="ECO:0000256" key="1">
    <source>
        <dbReference type="ARBA" id="ARBA00022527"/>
    </source>
</evidence>
<accession>A0A3P8I4L0</accession>
<keyword evidence="1" id="KW-0723">Serine/threonine-protein kinase</keyword>
<evidence type="ECO:0000256" key="3">
    <source>
        <dbReference type="ARBA" id="ARBA00022741"/>
    </source>
</evidence>
<dbReference type="InterPro" id="IPR000961">
    <property type="entry name" value="AGC-kinase_C"/>
</dbReference>
<dbReference type="Gene3D" id="1.10.510.10">
    <property type="entry name" value="Transferase(Phosphotransferase) domain 1"/>
    <property type="match status" value="1"/>
</dbReference>
<dbReference type="PROSITE" id="PS51285">
    <property type="entry name" value="AGC_KINASE_CTER"/>
    <property type="match status" value="1"/>
</dbReference>
<proteinExistence type="predicted"/>
<keyword evidence="2" id="KW-0808">Transferase</keyword>
<evidence type="ECO:0000313" key="7">
    <source>
        <dbReference type="EMBL" id="VDP90878.1"/>
    </source>
</evidence>
<dbReference type="SUPFAM" id="SSF56112">
    <property type="entry name" value="Protein kinase-like (PK-like)"/>
    <property type="match status" value="1"/>
</dbReference>
<dbReference type="SMART" id="SM00133">
    <property type="entry name" value="S_TK_X"/>
    <property type="match status" value="1"/>
</dbReference>
<dbReference type="EMBL" id="UZAN01055519">
    <property type="protein sequence ID" value="VDP90878.1"/>
    <property type="molecule type" value="Genomic_DNA"/>
</dbReference>
<keyword evidence="4" id="KW-0418">Kinase</keyword>
<dbReference type="OrthoDB" id="63267at2759"/>
<dbReference type="Gene3D" id="3.30.200.20">
    <property type="entry name" value="Phosphorylase Kinase, domain 1"/>
    <property type="match status" value="1"/>
</dbReference>
<keyword evidence="3" id="KW-0547">Nucleotide-binding</keyword>
<evidence type="ECO:0000313" key="8">
    <source>
        <dbReference type="Proteomes" id="UP000272942"/>
    </source>
</evidence>
<keyword evidence="8" id="KW-1185">Reference proteome</keyword>
<dbReference type="InterPro" id="IPR017892">
    <property type="entry name" value="Pkinase_C"/>
</dbReference>
<dbReference type="InterPro" id="IPR011009">
    <property type="entry name" value="Kinase-like_dom_sf"/>
</dbReference>
<feature type="domain" description="AGC-kinase C-terminal" evidence="6">
    <location>
        <begin position="38"/>
        <end position="105"/>
    </location>
</feature>